<dbReference type="PANTHER" id="PTHR13769:SF1">
    <property type="entry name" value="APOLIPOPROTEIN B-100"/>
    <property type="match status" value="1"/>
</dbReference>
<keyword evidence="13" id="KW-0445">Lipid transport</keyword>
<keyword evidence="7" id="KW-0964">Secreted</keyword>
<dbReference type="InterPro" id="IPR001747">
    <property type="entry name" value="Vitellogenin_N"/>
</dbReference>
<keyword evidence="22" id="KW-0449">Lipoprotein</keyword>
<evidence type="ECO:0000256" key="5">
    <source>
        <dbReference type="ARBA" id="ARBA00022490"/>
    </source>
</evidence>
<feature type="compositionally biased region" description="Polar residues" evidence="20">
    <location>
        <begin position="190"/>
        <end position="202"/>
    </location>
</feature>
<dbReference type="Gene3D" id="2.20.80.10">
    <property type="entry name" value="Lipovitellin-phosvitin complex, chain A, domain 4"/>
    <property type="match status" value="1"/>
</dbReference>
<dbReference type="InParanoid" id="G5AZB7"/>
<evidence type="ECO:0000256" key="13">
    <source>
        <dbReference type="ARBA" id="ARBA00023055"/>
    </source>
</evidence>
<feature type="region of interest" description="Disordered" evidence="20">
    <location>
        <begin position="112"/>
        <end position="202"/>
    </location>
</feature>
<dbReference type="InterPro" id="IPR052418">
    <property type="entry name" value="Apolipoprotein_B"/>
</dbReference>
<dbReference type="InterPro" id="IPR009454">
    <property type="entry name" value="Lipid_transpt_open_b-sht"/>
</dbReference>
<sequence length="4714" mass="527243">MGNGIPAVALASAVLGTPGSPGTGRGSVLTVDLSHQDIFQRRDISTHGLAFSSDTSDLCDLVLLHWRAQLIKHGDELINHTNSLYDNEMTVTSLLALSEHIVMEDAGFRSSFQSSPPGLSPGLGHLPPLPCVSQQPGSHGQRRRSGRALRTIQSPPPGEGIGKRPKRAQGRAPRRPPRRIGAAGGGFVPVSSSEGTRPQATSPVELEVPQLCSFILKTSQCALKEVYGFKPAGRVLLKKTKTSEAFAAAMSRYELRLAIPEGKQAVLYPEENEPAHILNIKRGIISALLVPPETEEAQQELFLDTVYGNCSTHTAVKTRKGSVATEMSTERNLQQCSGFQPASTGASPLALIKGLARPLSTLISSSQSCQYTLDPKRKHVSEATCKEQHLFLPFSYKNKYGMMTQVTQTLKLEDTPKINSRFFGGGQSKVMGLQRVALPHKLLGGSVQRTDGEDAESRLGCCPVPSSDFPAEGTQKVGLAFESTKSPSLPKQAEAVLKTLQELKKLSTSEQNAQRANLFNKLVTNMRGLSSEAITSLLPQLIEVSSPITLQALVQCGQPQCYTHVLQWLKSEKAHPLLIDAVTYLVALIPDPSVQRLREIFSIAKEQQSRATLYALSHVANNYFEATRTVDPDLQDIINYLQEQIQDQCAGDEDHAYLILRVIGNMGRTLESIAPMIKSSVLSCIRSPKGSVLIQKAAIQALRKMELGYEDRELLLQTFADSTSPVEKRLAAYLMLMKQPSQSDISSVIQLLPQEESEQVKNFVASHVANILNSEELYVGDLKTLVKEALKDSQLPTVMDFRKYSRNYHVSKSVSLPSLDPVLAKIEGNLIFDPNNYLPKESMLKTTLTIFGFASADLFEIGLEGKGFEPTLEALFGKQGFFPDSVSKALYWVNGQVPDRVSQVLVDHFGYTKDDKHEQDMVSGIMPIVDKLIRDLQSRDMPEARAYLRILGRELGFFKLQDLQLLGKLLLSGARTLQGIPQMISEAIREGSEHDLFLHYIFMDNTFELPTGVGLQLQVSSSGIISPGSKAGLKLQVANMQADLLMKPAVSVEFVTNMGVIVPDFARSGVQMNTNFFHESGLEARVALKAGQLKVIIPSPKRPVKLFSGSNTLHLISTTKTEVIPPLMENRQSWSACRPFLTGLHYCTAGAYSNASSTESASYYPLTGDTRYELELKPTGEVEQYSASATYELQREDKALVDRLKFVIQAEGVKQAEATLMFKYNRRSRTLSTEMQIPDLDVNLGTILRVSDESSKDKRSYKLNLDIQNKKITEVALSGHISHDTKGEGKIKGVISIPRLQAEARSEILSHWSPTKLLLQMDSSATAYGSTVSKRVAWRYDDEKVEFEWNTGTNVDTKKVASNFPVDLSDYLRSLYMHANGLLHHRIPQTDMSFWDMGSKVIVTTNTWLQEASSSLPYAQILQDHLSSLTELDLQKMSLPYFHIPDNLFLKSDGRVKYTLNKNSIEVDIPLPFGGKSSKDLKMFDTIRTPALNFKSVGFYLPSREFHIPTFTIPELYQLRVPLLGVLDLSTNVYSNLYNWSASYTGGNTSRDHFTLQARYHIKADSAVNLLSYSLQGSGETTYDHRNTFTLSCDGSLRHKFLDSNVKFSHVEKLGNNPASKGVLTFDASTTWGPQVSASVHLDSKKKQHLYVRDVKIDGQFGASSFYAKGTYSLTCQGDPATGQLSGESDLSFNSSYLQGTNQITGRYEDGALSLTSTSDLQGGTLKNTASLKYENYELTLKSDTNGKSENFAIRNRVDLTFSKQNALLHSEYEADYKSLKFFSLLSGSLNSHGVELNADILGTDKVNTAAHKATLSIGRSGISTSATTNLKYSPLFLENELNAELGLSGASMKFTANGRFREHSTKFTLDGKAALTEVSLGSVCQAMVLGVDSKNIFNFRISGEGLKLSNDLKGSYGEITLDHANSLNTAGLSLEFSSKLDNIYSSDKFYKQHFNFQLQPFSLVTTLNNDLKYSALGLTSSGKLRLEPLKLNVDGNLKGAYQNNEIKHIFTISYVDISASYKASTIARIQGMQFSHQLNTGIAGLVASLDTSTNYHSDSLRFSSALHSAVAPFALAINAHTNGNGKLALWGEHTGQLESIGMALDHKLSALLTPSEQTGTWKLKTQLNSNEYSQDFDAYNTKDKIGVELSGRGLADLTVLDSPIKVPFFLSEPINIIDTFRMKDTVQQPQEFTIAAAIKYDKNQDVHTISLPFFKSLPEYLEKNRLMIITALEAMQKELKSLNIDQFVGRYRAGLGKLPQQVNDYLTAFNWESQVASGKEKLTAFAENYRITENDVQTALNNAKISLNENLSQLQTYVIQFDQYIKDNYDLHDLKIAIVRIIDRIIENLKILDEHYHIRENLVRTIHNAYLFIENIDFSKMGSSTASWIQNVDTQNQIRIQIQEKLQQARTQIQNIDIQELAAKLKQQVEAIDTRALLNQVRTTIPFQRIKDIIEHVKYIVISLIEDFEVTEKINAFRAIAHELIKKYEVDQQIQVLLDKSVQLARQYKLKDTVQKLSNLLQRVDMKDCYKKLLVFIDDIIRQLKAFSFKNFMEEVNQFLDALVKKLRSFDYHQFVDETNHKIREVTQIINAELQVLDLPQKAEALKLFVEDVRVMLSAFLEKLKDTKITVFVDWLQDALNTAYLVPIKAKFQETLEDIRDRIYQMDIQQELERCLSLVGQVYSTLVTYVSDWWVLAAKNLTDFAEQYSIQGWAENVKALVEQGFTVPRIQLILGTVPAFEVSLRALQEASFQTPIFTVPLTDLRIPSVRINFKELKDIKIPPRFSTPEFTVLNTFHIPSFTVDFLEIKLKIIRTIDQMLSSEFQWPVPEVYVGDLKVEDILPARLFLPNFHLPEITIPEFLIPNLNLTEFQVPDLHIPEFQLPPISHSAEIPALGKLNSILKIQSPLFTLDAKADIHNITTSEHQTGTEVSIAAKGESKFEVFNFDFQANAQLLDPKTNPLLLKESMNFSSKHLRMEHKSEILFSINAIEGKSDTVASFSTEKNTLELNNGVVVKMKGQLTLDSHMKYFHKLSIPKLDFSSKADLRNDLKTLLKVGHITLTSSGAGSWKWACPSFSDEGTHESQINFTVEGPLASLGLANKINSKHLRVTQNLAYESHFLNFSKFEIRSDVESQHVGHSILTAKGTALLGKGKAEITGDHSAHLSGKVIGTLKNSLFISAQPLEITASTNNEGNLKVSFPLRLTGKIDFLNNYALLLSPSAHQTSWQASAGFNQYKYNHNFSASNNENSIDAHVSINGDANLDFLNIPLTIPEMNLPYTTFKTPSLKDFSIWEETGLKEFLKTTKQSFDLNVKIQYKKNKDKHTIAVPLGVFYKFISQNVNSLDSYFENVRDNALDFLTTSYNELKIKLDEYKAERSLNKLPRTFPRPGYTIPIVNVEVTPFSVEMLPSGHMIPKAVHTPSFTIPGFDFYVPSYMLSPPSIELPDLHIPRNLLKLSLPDFKGLSTVNNIFIPAMGNITYDFSFKSSVITLNTNAGLYNQSDIVAHFLSSSSFVIDALQYKLEGTSRLTRKRGLKLATALSLSNKFVEGSHDSTISITKKIMEASATTTAKVHIPVLRMNFKQELNGNTKSKPTVSSSIELTYDFNSPKLFSSAKGAIDHKLSLESLTSYFSIESSTKGDIEGLVLSREYSGAIASEASTYLSSKATRSSVKLQGSSKVDGIWNVEVKENFAGEATLRRMYAMWEHSMKNHLQPYSGFSTHGEHTSKATLELSPGSVSALIQVRAREINSVLDIPHLGQEVALNANTKNQKFSWKSEVQGQLGTLQNHVQLSNDQKEARFDIAGSLEGRLHFLKFITLPVYDKSLWDLLKLDVTTSSQKRQYLHASTALVYTKNPKGYPFSVPVQELTDEFIVPGLKLSDLSSDFATPTFRVPFTDLQIPSYKLDFNEIRIYKKLSTSPFALNLPTLPKVKFPQVDVLTKYSEPEDSSVPFFEITIPDVQLTVSQFTLPKSLSVGSAVLDLSEVANMIGDFELPTITVPEQTIEIPSMKFSVPAGVFIPFFGALTARFGVASPLYNATWNVGLKNKADHVETFLDSTCSSTLQFLEYDLNVVGTHSLEDGMLICKIKGTLAHRDFSAEYKEVDKYKGLKAWEEDVNLDILSPAFTELHLRYREDENSMSFSAASPAVGTVGLDLETEGDRSFKGNLYFQPQSSPGRKLNIFKTEWRYQESDDKIQMKFNWEEEAASRFLGSLKDNVPKATGAFYDYVDKYHQEYTGLSLKDASSKLRRSLRESAEGAYQRARRQINKMDVGLQRAASSTIGTYQEWKEKAQDLYQELLAEEGQASSQRLKDKVFDSLFQATQEARMAAKCMMDSSIGFLQLTRIQLPGIAGTYTGEELCTMVIKEIGKVLSWAYSNIHSELEKLLSYAQDLVEKSELIKDLQITFPFYSESYKLTEVILKSRKLLEFLSKNVQDVFIDLQSIKLSETLGDLQSSLQIIFERIEEEIKYLKETRFIHPINAIDTIFNTYIPFAFRVLKESLYLNLTKFNEAVQNNLQVASQGLQQTHQYLKALREEYFDPSIVGWTVKYYALEEKMVDLVMDLVIALKNLHSTYTAYAASSASQLSALVEQFVHKDVQEYLSILADADRRGKEKIAELSNSAQQVIKTLTTAMKEIVSDYLEQFISKLQEFLDQFPDYYEKFIAESQRLIDLAIQSYHVILSYITELLKKLQAATASGGNPYVKLAPGELTITY</sequence>
<keyword evidence="6" id="KW-0162">Chylomicron</keyword>
<dbReference type="Gene3D" id="1.25.10.20">
    <property type="entry name" value="Vitellinogen, superhelical"/>
    <property type="match status" value="1"/>
</dbReference>
<comment type="subcellular location">
    <subcellularLocation>
        <location evidence="1">Cytoplasm</location>
    </subcellularLocation>
    <subcellularLocation>
        <location evidence="2">Lipid droplet</location>
    </subcellularLocation>
    <subcellularLocation>
        <location evidence="3">Secreted</location>
    </subcellularLocation>
</comment>
<organism evidence="22 23">
    <name type="scientific">Heterocephalus glaber</name>
    <name type="common">Naked mole rat</name>
    <dbReference type="NCBI Taxonomy" id="10181"/>
    <lineage>
        <taxon>Eukaryota</taxon>
        <taxon>Metazoa</taxon>
        <taxon>Chordata</taxon>
        <taxon>Craniata</taxon>
        <taxon>Vertebrata</taxon>
        <taxon>Euteleostomi</taxon>
        <taxon>Mammalia</taxon>
        <taxon>Eutheria</taxon>
        <taxon>Euarchontoglires</taxon>
        <taxon>Glires</taxon>
        <taxon>Rodentia</taxon>
        <taxon>Hystricomorpha</taxon>
        <taxon>Bathyergidae</taxon>
        <taxon>Heterocephalus</taxon>
    </lineage>
</organism>
<protein>
    <submittedName>
        <fullName evidence="22">Apolipoprotein B-100</fullName>
    </submittedName>
</protein>
<dbReference type="PANTHER" id="PTHR13769">
    <property type="entry name" value="APOLIPOPROTEIN B"/>
    <property type="match status" value="1"/>
</dbReference>
<evidence type="ECO:0000256" key="18">
    <source>
        <dbReference type="ARBA" id="ARBA00023313"/>
    </source>
</evidence>
<evidence type="ECO:0000256" key="3">
    <source>
        <dbReference type="ARBA" id="ARBA00004613"/>
    </source>
</evidence>
<evidence type="ECO:0000256" key="17">
    <source>
        <dbReference type="ARBA" id="ARBA00023221"/>
    </source>
</evidence>
<dbReference type="GO" id="GO:0005811">
    <property type="term" value="C:lipid droplet"/>
    <property type="evidence" value="ECO:0007669"/>
    <property type="project" value="UniProtKB-SubCell"/>
</dbReference>
<dbReference type="GO" id="GO:0034362">
    <property type="term" value="C:low-density lipoprotein particle"/>
    <property type="evidence" value="ECO:0007669"/>
    <property type="project" value="UniProtKB-KW"/>
</dbReference>
<keyword evidence="15" id="KW-1207">Sterol metabolism</keyword>
<keyword evidence="8" id="KW-0153">Cholesterol metabolism</keyword>
<keyword evidence="19" id="KW-1015">Disulfide bond</keyword>
<dbReference type="GO" id="GO:0030301">
    <property type="term" value="P:cholesterol transport"/>
    <property type="evidence" value="ECO:0007669"/>
    <property type="project" value="TreeGrafter"/>
</dbReference>
<evidence type="ECO:0000256" key="2">
    <source>
        <dbReference type="ARBA" id="ARBA00004502"/>
    </source>
</evidence>
<evidence type="ECO:0000256" key="20">
    <source>
        <dbReference type="SAM" id="MobiDB-lite"/>
    </source>
</evidence>
<dbReference type="eggNOG" id="KOG4338">
    <property type="taxonomic scope" value="Eukaryota"/>
</dbReference>
<keyword evidence="5" id="KW-0963">Cytoplasm</keyword>
<dbReference type="Pfam" id="PF01347">
    <property type="entry name" value="Vitellogenin_N"/>
    <property type="match status" value="1"/>
</dbReference>
<evidence type="ECO:0000259" key="21">
    <source>
        <dbReference type="PROSITE" id="PS51211"/>
    </source>
</evidence>
<dbReference type="GO" id="GO:0005737">
    <property type="term" value="C:cytoplasm"/>
    <property type="evidence" value="ECO:0007669"/>
    <property type="project" value="UniProtKB-SubCell"/>
</dbReference>
<dbReference type="STRING" id="10181.G5AZB7"/>
<dbReference type="InterPro" id="IPR022176">
    <property type="entry name" value="ApoB100_C"/>
</dbReference>
<evidence type="ECO:0000256" key="7">
    <source>
        <dbReference type="ARBA" id="ARBA00022525"/>
    </source>
</evidence>
<evidence type="ECO:0000256" key="14">
    <source>
        <dbReference type="ARBA" id="ARBA00023098"/>
    </source>
</evidence>
<dbReference type="Proteomes" id="UP000006813">
    <property type="component" value="Unassembled WGS sequence"/>
</dbReference>
<dbReference type="Gene3D" id="2.30.230.10">
    <property type="entry name" value="Lipovitellin, beta-sheet shell regions, chain A"/>
    <property type="match status" value="1"/>
</dbReference>
<dbReference type="FunCoup" id="G5AZB7">
    <property type="interactions" value="129"/>
</dbReference>
<dbReference type="SUPFAM" id="SSF48431">
    <property type="entry name" value="Lipovitellin-phosvitin complex, superhelical domain"/>
    <property type="match status" value="1"/>
</dbReference>
<dbReference type="GO" id="GO:0042632">
    <property type="term" value="P:cholesterol homeostasis"/>
    <property type="evidence" value="ECO:0007669"/>
    <property type="project" value="TreeGrafter"/>
</dbReference>
<evidence type="ECO:0000256" key="6">
    <source>
        <dbReference type="ARBA" id="ARBA00022513"/>
    </source>
</evidence>
<dbReference type="GO" id="GO:0008203">
    <property type="term" value="P:cholesterol metabolic process"/>
    <property type="evidence" value="ECO:0007669"/>
    <property type="project" value="UniProtKB-KW"/>
</dbReference>
<dbReference type="GO" id="GO:0120020">
    <property type="term" value="F:cholesterol transfer activity"/>
    <property type="evidence" value="ECO:0007669"/>
    <property type="project" value="TreeGrafter"/>
</dbReference>
<comment type="caution">
    <text evidence="19">Lacks conserved residue(s) required for the propagation of feature annotation.</text>
</comment>
<feature type="disulfide bond" evidence="19">
    <location>
        <begin position="310"/>
        <end position="336"/>
    </location>
</feature>
<feature type="domain" description="Vitellogenin" evidence="21">
    <location>
        <begin position="188"/>
        <end position="843"/>
    </location>
</feature>
<dbReference type="Pfam" id="PF06448">
    <property type="entry name" value="DUF1081"/>
    <property type="match status" value="1"/>
</dbReference>
<dbReference type="GO" id="GO:0006642">
    <property type="term" value="P:triglyceride mobilization"/>
    <property type="evidence" value="ECO:0007669"/>
    <property type="project" value="TreeGrafter"/>
</dbReference>
<dbReference type="InterPro" id="IPR015816">
    <property type="entry name" value="Vitellinogen_b-sht_N"/>
</dbReference>
<dbReference type="FunFam" id="2.30.230.10:FF:000003">
    <property type="entry name" value="Apolipoprotein B"/>
    <property type="match status" value="1"/>
</dbReference>
<evidence type="ECO:0000313" key="23">
    <source>
        <dbReference type="Proteomes" id="UP000006813"/>
    </source>
</evidence>
<evidence type="ECO:0000256" key="19">
    <source>
        <dbReference type="PROSITE-ProRule" id="PRU00557"/>
    </source>
</evidence>
<evidence type="ECO:0000256" key="1">
    <source>
        <dbReference type="ARBA" id="ARBA00004496"/>
    </source>
</evidence>
<dbReference type="InterPro" id="IPR011030">
    <property type="entry name" value="Lipovitellin_superhlx_dom"/>
</dbReference>
<keyword evidence="11" id="KW-0427">LDL</keyword>
<accession>G5AZB7</accession>
<evidence type="ECO:0000256" key="9">
    <source>
        <dbReference type="ARBA" id="ARBA00022674"/>
    </source>
</evidence>
<evidence type="ECO:0000256" key="15">
    <source>
        <dbReference type="ARBA" id="ARBA00023166"/>
    </source>
</evidence>
<keyword evidence="16" id="KW-0325">Glycoprotein</keyword>
<feature type="compositionally biased region" description="Low complexity" evidence="20">
    <location>
        <begin position="114"/>
        <end position="126"/>
    </location>
</feature>
<dbReference type="GO" id="GO:0034361">
    <property type="term" value="C:very-low-density lipoprotein particle"/>
    <property type="evidence" value="ECO:0007669"/>
    <property type="project" value="UniProtKB-KW"/>
</dbReference>
<dbReference type="PROSITE" id="PS51211">
    <property type="entry name" value="VITELLOGENIN"/>
    <property type="match status" value="1"/>
</dbReference>
<proteinExistence type="predicted"/>
<reference evidence="22 23" key="1">
    <citation type="journal article" date="2011" name="Nature">
        <title>Genome sequencing reveals insights into physiology and longevity of the naked mole rat.</title>
        <authorList>
            <person name="Kim E.B."/>
            <person name="Fang X."/>
            <person name="Fushan A.A."/>
            <person name="Huang Z."/>
            <person name="Lobanov A.V."/>
            <person name="Han L."/>
            <person name="Marino S.M."/>
            <person name="Sun X."/>
            <person name="Turanov A.A."/>
            <person name="Yang P."/>
            <person name="Yim S.H."/>
            <person name="Zhao X."/>
            <person name="Kasaikina M.V."/>
            <person name="Stoletzki N."/>
            <person name="Peng C."/>
            <person name="Polak P."/>
            <person name="Xiong Z."/>
            <person name="Kiezun A."/>
            <person name="Zhu Y."/>
            <person name="Chen Y."/>
            <person name="Kryukov G.V."/>
            <person name="Zhang Q."/>
            <person name="Peshkin L."/>
            <person name="Yang L."/>
            <person name="Bronson R.T."/>
            <person name="Buffenstein R."/>
            <person name="Wang B."/>
            <person name="Han C."/>
            <person name="Li Q."/>
            <person name="Chen L."/>
            <person name="Zhao W."/>
            <person name="Sunyaev S.R."/>
            <person name="Park T.J."/>
            <person name="Zhang G."/>
            <person name="Wang J."/>
            <person name="Gladyshev V.N."/>
        </authorList>
    </citation>
    <scope>NUCLEOTIDE SEQUENCE [LARGE SCALE GENOMIC DNA]</scope>
</reference>
<evidence type="ECO:0000256" key="11">
    <source>
        <dbReference type="ARBA" id="ARBA00022710"/>
    </source>
</evidence>
<dbReference type="SUPFAM" id="SSF56968">
    <property type="entry name" value="Lipovitellin-phosvitin complex, beta-sheet shell regions"/>
    <property type="match status" value="2"/>
</dbReference>
<dbReference type="Pfam" id="PF12491">
    <property type="entry name" value="ApoB100_C"/>
    <property type="match status" value="1"/>
</dbReference>
<dbReference type="GO" id="GO:0050750">
    <property type="term" value="F:low-density lipoprotein particle receptor binding"/>
    <property type="evidence" value="ECO:0007669"/>
    <property type="project" value="TreeGrafter"/>
</dbReference>
<evidence type="ECO:0000256" key="10">
    <source>
        <dbReference type="ARBA" id="ARBA00022677"/>
    </source>
</evidence>
<keyword evidence="9" id="KW-0358">Heparin-binding</keyword>
<dbReference type="SMART" id="SM01169">
    <property type="entry name" value="DUF1943"/>
    <property type="match status" value="1"/>
</dbReference>
<keyword evidence="12" id="KW-0732">Signal</keyword>
<name>G5AZB7_HETGA</name>
<evidence type="ECO:0000313" key="22">
    <source>
        <dbReference type="EMBL" id="EHB02362.1"/>
    </source>
</evidence>
<dbReference type="GO" id="GO:0008201">
    <property type="term" value="F:heparin binding"/>
    <property type="evidence" value="ECO:0007669"/>
    <property type="project" value="UniProtKB-KW"/>
</dbReference>
<dbReference type="InterPro" id="IPR015255">
    <property type="entry name" value="Vitellinogen_open_b-sht"/>
</dbReference>
<dbReference type="Pfam" id="PF09172">
    <property type="entry name" value="Vit_open_b-sht"/>
    <property type="match status" value="1"/>
</dbReference>
<dbReference type="EMBL" id="JH167601">
    <property type="protein sequence ID" value="EHB02362.1"/>
    <property type="molecule type" value="Genomic_DNA"/>
</dbReference>
<feature type="compositionally biased region" description="Basic residues" evidence="20">
    <location>
        <begin position="163"/>
        <end position="178"/>
    </location>
</feature>
<dbReference type="GO" id="GO:0034359">
    <property type="term" value="C:mature chylomicron"/>
    <property type="evidence" value="ECO:0007669"/>
    <property type="project" value="TreeGrafter"/>
</dbReference>
<keyword evidence="18" id="KW-0850">VLDL</keyword>
<gene>
    <name evidence="22" type="ORF">GW7_11030</name>
</gene>
<keyword evidence="14" id="KW-0443">Lipid metabolism</keyword>
<keyword evidence="17" id="KW-0753">Steroid metabolism</keyword>
<keyword evidence="4" id="KW-0813">Transport</keyword>
<evidence type="ECO:0000256" key="8">
    <source>
        <dbReference type="ARBA" id="ARBA00022548"/>
    </source>
</evidence>
<dbReference type="InterPro" id="IPR015819">
    <property type="entry name" value="Lipid_transp_b-sht_shell"/>
</dbReference>
<evidence type="ECO:0000256" key="12">
    <source>
        <dbReference type="ARBA" id="ARBA00022729"/>
    </source>
</evidence>
<dbReference type="SMART" id="SM00638">
    <property type="entry name" value="LPD_N"/>
    <property type="match status" value="1"/>
</dbReference>
<keyword evidence="10" id="KW-0551">Lipid droplet</keyword>
<evidence type="ECO:0000256" key="4">
    <source>
        <dbReference type="ARBA" id="ARBA00022448"/>
    </source>
</evidence>
<dbReference type="GO" id="GO:0042953">
    <property type="term" value="P:lipoprotein transport"/>
    <property type="evidence" value="ECO:0007669"/>
    <property type="project" value="TreeGrafter"/>
</dbReference>
<evidence type="ECO:0000256" key="16">
    <source>
        <dbReference type="ARBA" id="ARBA00023180"/>
    </source>
</evidence>